<dbReference type="PANTHER" id="PTHR42991">
    <property type="entry name" value="ALDEHYDE DEHYDROGENASE"/>
    <property type="match status" value="1"/>
</dbReference>
<feature type="active site" evidence="3">
    <location>
        <position position="356"/>
    </location>
</feature>
<evidence type="ECO:0000259" key="5">
    <source>
        <dbReference type="Pfam" id="PF00171"/>
    </source>
</evidence>
<dbReference type="SUPFAM" id="SSF53720">
    <property type="entry name" value="ALDH-like"/>
    <property type="match status" value="1"/>
</dbReference>
<gene>
    <name evidence="6" type="ORF">HNR20_005373</name>
</gene>
<comment type="similarity">
    <text evidence="1 4">Belongs to the aldehyde dehydrogenase family.</text>
</comment>
<dbReference type="Gene3D" id="3.40.309.10">
    <property type="entry name" value="Aldehyde Dehydrogenase, Chain A, domain 2"/>
    <property type="match status" value="1"/>
</dbReference>
<evidence type="ECO:0000256" key="1">
    <source>
        <dbReference type="ARBA" id="ARBA00009986"/>
    </source>
</evidence>
<dbReference type="InterPro" id="IPR016161">
    <property type="entry name" value="Ald_DH/histidinol_DH"/>
</dbReference>
<evidence type="ECO:0000313" key="7">
    <source>
        <dbReference type="Proteomes" id="UP000586947"/>
    </source>
</evidence>
<dbReference type="Pfam" id="PF00171">
    <property type="entry name" value="Aldedh"/>
    <property type="match status" value="1"/>
</dbReference>
<dbReference type="InterPro" id="IPR051020">
    <property type="entry name" value="ALDH-related_metabolic_enz"/>
</dbReference>
<proteinExistence type="inferred from homology"/>
<reference evidence="6 7" key="1">
    <citation type="submission" date="2020-08" db="EMBL/GenBank/DDBJ databases">
        <title>Sequencing the genomes of 1000 actinobacteria strains.</title>
        <authorList>
            <person name="Klenk H.-P."/>
        </authorList>
    </citation>
    <scope>NUCLEOTIDE SEQUENCE [LARGE SCALE GENOMIC DNA]</scope>
    <source>
        <strain evidence="6 7">DSM 103125</strain>
    </source>
</reference>
<dbReference type="EMBL" id="JACHDP010000001">
    <property type="protein sequence ID" value="MBB5480868.1"/>
    <property type="molecule type" value="Genomic_DNA"/>
</dbReference>
<name>A0A840W736_9ACTN</name>
<evidence type="ECO:0000256" key="3">
    <source>
        <dbReference type="PROSITE-ProRule" id="PRU10007"/>
    </source>
</evidence>
<dbReference type="PROSITE" id="PS00687">
    <property type="entry name" value="ALDEHYDE_DEHYDR_GLU"/>
    <property type="match status" value="1"/>
</dbReference>
<keyword evidence="7" id="KW-1185">Reference proteome</keyword>
<dbReference type="GO" id="GO:0008911">
    <property type="term" value="F:lactaldehyde dehydrogenase (NAD+) activity"/>
    <property type="evidence" value="ECO:0007669"/>
    <property type="project" value="TreeGrafter"/>
</dbReference>
<dbReference type="RefSeq" id="WP_229687282.1">
    <property type="nucleotide sequence ID" value="NZ_BMNF01000004.1"/>
</dbReference>
<dbReference type="InterPro" id="IPR029510">
    <property type="entry name" value="Ald_DH_CS_GLU"/>
</dbReference>
<dbReference type="Gene3D" id="3.40.605.10">
    <property type="entry name" value="Aldehyde Dehydrogenase, Chain A, domain 1"/>
    <property type="match status" value="1"/>
</dbReference>
<keyword evidence="2 4" id="KW-0560">Oxidoreductase</keyword>
<comment type="caution">
    <text evidence="6">The sequence shown here is derived from an EMBL/GenBank/DDBJ whole genome shotgun (WGS) entry which is preliminary data.</text>
</comment>
<evidence type="ECO:0000256" key="4">
    <source>
        <dbReference type="RuleBase" id="RU003345"/>
    </source>
</evidence>
<organism evidence="6 7">
    <name type="scientific">Micromonospora parathelypteridis</name>
    <dbReference type="NCBI Taxonomy" id="1839617"/>
    <lineage>
        <taxon>Bacteria</taxon>
        <taxon>Bacillati</taxon>
        <taxon>Actinomycetota</taxon>
        <taxon>Actinomycetes</taxon>
        <taxon>Micromonosporales</taxon>
        <taxon>Micromonosporaceae</taxon>
        <taxon>Micromonospora</taxon>
    </lineage>
</organism>
<dbReference type="InterPro" id="IPR015590">
    <property type="entry name" value="Aldehyde_DH_dom"/>
</dbReference>
<accession>A0A840W736</accession>
<protein>
    <submittedName>
        <fullName evidence="6">Acyl-CoA reductase-like NAD-dependent aldehyde dehydrogenase</fullName>
    </submittedName>
</protein>
<evidence type="ECO:0000256" key="2">
    <source>
        <dbReference type="ARBA" id="ARBA00023002"/>
    </source>
</evidence>
<evidence type="ECO:0000313" key="6">
    <source>
        <dbReference type="EMBL" id="MBB5480868.1"/>
    </source>
</evidence>
<dbReference type="PANTHER" id="PTHR42991:SF1">
    <property type="entry name" value="ALDEHYDE DEHYDROGENASE"/>
    <property type="match status" value="1"/>
</dbReference>
<dbReference type="InterPro" id="IPR016162">
    <property type="entry name" value="Ald_DH_N"/>
</dbReference>
<feature type="domain" description="Aldehyde dehydrogenase" evidence="5">
    <location>
        <begin position="126"/>
        <end position="576"/>
    </location>
</feature>
<dbReference type="InterPro" id="IPR016163">
    <property type="entry name" value="Ald_DH_C"/>
</dbReference>
<dbReference type="Proteomes" id="UP000586947">
    <property type="component" value="Unassembled WGS sequence"/>
</dbReference>
<sequence>MVTDGLLSVSSDMISIARWTLRTPPASGVSVGVGPGVDEFRSAMDAMVSLSRPSKRLHVPVTVLEPTIARGPRRPYVTPSPQDGPGVPLRGPLEGAAMLDKPIRTPSIEVVEVGCLIAGEWVTTGPRLERVGPWVRQSVSAARQADEDDVTAALEYARRGAKTTARLSPAARAAVLERATAAATEQRDRLARLLALELGKPVKDGLGEIDRVADTFAVAAAEARRIGGEVLPVAGWARGVGTTAFTHRAPVGVALAITPFNAPANLLAHKLAAAFAAGNTTIVKPPPQAPAVSAAIVALLLDSGMPPEAVQVLNGEGRLGAALCGAPDVGVVSFTGSVATGAAVARAAGAKRLVMELGGNAATIVCEDADVGAAARICAATGYSNSGQSCISVQRIYVHRGRYDEFLAAFTGEVEKLSVGDPLDPTTDVGSMVDDDAAERVVAWAAEAEAAGATVTTGGRRDGATVVPTVVASPPVDARLIRDEVFGAVVSVLPYDNFDDVVAACNDSRYGLQAGLFTNDVRRIVRAWRELEVGGLVVNGSSNFRLDHVPFGGVKDSGFGRESPRWMIDDYTVVKTLLLRGMSLFGDQEGTR</sequence>
<dbReference type="AlphaFoldDB" id="A0A840W736"/>